<evidence type="ECO:0000256" key="9">
    <source>
        <dbReference type="HAMAP-Rule" id="MF_01148"/>
    </source>
</evidence>
<evidence type="ECO:0000256" key="5">
    <source>
        <dbReference type="ARBA" id="ARBA00022692"/>
    </source>
</evidence>
<keyword evidence="12" id="KW-1185">Reference proteome</keyword>
<evidence type="ECO:0000256" key="8">
    <source>
        <dbReference type="ARBA" id="ARBA00023315"/>
    </source>
</evidence>
<keyword evidence="5 9" id="KW-0812">Transmembrane</keyword>
<evidence type="ECO:0000313" key="11">
    <source>
        <dbReference type="EMBL" id="MXQ09166.1"/>
    </source>
</evidence>
<keyword evidence="11" id="KW-0449">Lipoprotein</keyword>
<dbReference type="NCBIfam" id="TIGR00546">
    <property type="entry name" value="lnt"/>
    <property type="match status" value="1"/>
</dbReference>
<keyword evidence="7 9" id="KW-0472">Membrane</keyword>
<dbReference type="Pfam" id="PF20154">
    <property type="entry name" value="LNT_N"/>
    <property type="match status" value="1"/>
</dbReference>
<dbReference type="PANTHER" id="PTHR38686:SF1">
    <property type="entry name" value="APOLIPOPROTEIN N-ACYLTRANSFERASE"/>
    <property type="match status" value="1"/>
</dbReference>
<feature type="transmembrane region" description="Helical" evidence="9">
    <location>
        <begin position="467"/>
        <end position="485"/>
    </location>
</feature>
<feature type="domain" description="CN hydrolase" evidence="10">
    <location>
        <begin position="219"/>
        <end position="454"/>
    </location>
</feature>
<evidence type="ECO:0000256" key="4">
    <source>
        <dbReference type="ARBA" id="ARBA00022679"/>
    </source>
</evidence>
<proteinExistence type="inferred from homology"/>
<dbReference type="UniPathway" id="UPA00666"/>
<comment type="subcellular location">
    <subcellularLocation>
        <location evidence="1 9">Cell membrane</location>
        <topology evidence="1 9">Multi-pass membrane protein</topology>
    </subcellularLocation>
</comment>
<feature type="transmembrane region" description="Helical" evidence="9">
    <location>
        <begin position="28"/>
        <end position="46"/>
    </location>
</feature>
<keyword evidence="4 9" id="KW-0808">Transferase</keyword>
<dbReference type="GO" id="GO:0042158">
    <property type="term" value="P:lipoprotein biosynthetic process"/>
    <property type="evidence" value="ECO:0007669"/>
    <property type="project" value="UniProtKB-UniRule"/>
</dbReference>
<dbReference type="EMBL" id="WUPT01000002">
    <property type="protein sequence ID" value="MXQ09166.1"/>
    <property type="molecule type" value="Genomic_DNA"/>
</dbReference>
<dbReference type="InterPro" id="IPR036526">
    <property type="entry name" value="C-N_Hydrolase_sf"/>
</dbReference>
<gene>
    <name evidence="9 11" type="primary">lnt</name>
    <name evidence="11" type="ORF">GQ651_15065</name>
</gene>
<dbReference type="InterPro" id="IPR045378">
    <property type="entry name" value="LNT_N"/>
</dbReference>
<keyword evidence="8 9" id="KW-0012">Acyltransferase</keyword>
<dbReference type="RefSeq" id="WP_160765019.1">
    <property type="nucleotide sequence ID" value="NZ_WUPT01000002.1"/>
</dbReference>
<dbReference type="GO" id="GO:0005886">
    <property type="term" value="C:plasma membrane"/>
    <property type="evidence" value="ECO:0007669"/>
    <property type="project" value="UniProtKB-SubCell"/>
</dbReference>
<feature type="transmembrane region" description="Helical" evidence="9">
    <location>
        <begin position="53"/>
        <end position="71"/>
    </location>
</feature>
<protein>
    <recommendedName>
        <fullName evidence="9">Apolipoprotein N-acyltransferase</fullName>
        <shortName evidence="9">ALP N-acyltransferase</shortName>
        <ecNumber evidence="9">2.3.1.269</ecNumber>
    </recommendedName>
</protein>
<dbReference type="SUPFAM" id="SSF56317">
    <property type="entry name" value="Carbon-nitrogen hydrolase"/>
    <property type="match status" value="1"/>
</dbReference>
<organism evidence="11 12">
    <name type="scientific">Kangsaoukella pontilimi</name>
    <dbReference type="NCBI Taxonomy" id="2691042"/>
    <lineage>
        <taxon>Bacteria</taxon>
        <taxon>Pseudomonadati</taxon>
        <taxon>Pseudomonadota</taxon>
        <taxon>Alphaproteobacteria</taxon>
        <taxon>Rhodobacterales</taxon>
        <taxon>Paracoccaceae</taxon>
        <taxon>Kangsaoukella</taxon>
    </lineage>
</organism>
<feature type="transmembrane region" description="Helical" evidence="9">
    <location>
        <begin position="114"/>
        <end position="134"/>
    </location>
</feature>
<keyword evidence="3 9" id="KW-1003">Cell membrane</keyword>
<name>A0A7C9IT05_9RHOB</name>
<keyword evidence="6 9" id="KW-1133">Transmembrane helix</keyword>
<dbReference type="Pfam" id="PF00795">
    <property type="entry name" value="CN_hydrolase"/>
    <property type="match status" value="1"/>
</dbReference>
<sequence>MTGRWALLALGLIAGAVAALGHAPFGLWPLALIGFAGLIALIVREVTPRRAAWAAWAGGAGYFAVALHWIVEPFLVDAATHGWMAPFALVFMAGGLALFWGLAAWLARRLAGGGALAVALGLALAEMARGHVLTGFPWALPAYLWTDTPVRMSAALWGPYGLTALTLVLAALPSVGLSRLWRGGLTLAVLAGLFGAGAIVGLWAKPGEEILDRPSVRLVQPNVPQDEKWNPERAPVFMRRLLTSTAAGEASPDLIVWPETAIPYPLDIAGPVLARAAIEAGGTPLITGLNRRTEDGQWFNALVTVGPGGEVTETYDKVHLVPFGEYIPGRIDLLRRMAAFTGFGFTPGAAVRAIDTPLGRAVPLICYEAIFPGHIGRAIERPDLLIQITNDAWFGTFAGPFQHLEQARFRAAEQGLPLIRAANTGVSAVITPTGEVFASLGLGEEGYIDAEVPPPLSATVYARIGDLPVAALLLLLFTALSLTSMRNRIANRRKPG</sequence>
<accession>A0A7C9IT05</accession>
<dbReference type="CDD" id="cd07571">
    <property type="entry name" value="ALP_N-acyl_transferase"/>
    <property type="match status" value="1"/>
</dbReference>
<evidence type="ECO:0000259" key="10">
    <source>
        <dbReference type="PROSITE" id="PS50263"/>
    </source>
</evidence>
<comment type="similarity">
    <text evidence="2 9">Belongs to the CN hydrolase family. Apolipoprotein N-acyltransferase subfamily.</text>
</comment>
<feature type="transmembrane region" description="Helical" evidence="9">
    <location>
        <begin position="154"/>
        <end position="172"/>
    </location>
</feature>
<dbReference type="PANTHER" id="PTHR38686">
    <property type="entry name" value="APOLIPOPROTEIN N-ACYLTRANSFERASE"/>
    <property type="match status" value="1"/>
</dbReference>
<dbReference type="InterPro" id="IPR004563">
    <property type="entry name" value="Apolipo_AcylTrfase"/>
</dbReference>
<evidence type="ECO:0000256" key="3">
    <source>
        <dbReference type="ARBA" id="ARBA00022475"/>
    </source>
</evidence>
<comment type="catalytic activity">
    <reaction evidence="9">
        <text>N-terminal S-1,2-diacyl-sn-glyceryl-L-cysteinyl-[lipoprotein] + a glycerophospholipid = N-acyl-S-1,2-diacyl-sn-glyceryl-L-cysteinyl-[lipoprotein] + a 2-acyl-sn-glycero-3-phospholipid + H(+)</text>
        <dbReference type="Rhea" id="RHEA:48228"/>
        <dbReference type="Rhea" id="RHEA-COMP:14681"/>
        <dbReference type="Rhea" id="RHEA-COMP:14684"/>
        <dbReference type="ChEBI" id="CHEBI:15378"/>
        <dbReference type="ChEBI" id="CHEBI:136912"/>
        <dbReference type="ChEBI" id="CHEBI:140656"/>
        <dbReference type="ChEBI" id="CHEBI:140657"/>
        <dbReference type="ChEBI" id="CHEBI:140660"/>
        <dbReference type="EC" id="2.3.1.269"/>
    </reaction>
</comment>
<reference evidence="11 12" key="2">
    <citation type="submission" date="2020-03" db="EMBL/GenBank/DDBJ databases">
        <title>Kangsaoukella pontilimi gen. nov., sp. nov., a new member of the family Rhodobacteraceae isolated from a tidal mudflat.</title>
        <authorList>
            <person name="Kim I.S."/>
        </authorList>
    </citation>
    <scope>NUCLEOTIDE SEQUENCE [LARGE SCALE GENOMIC DNA]</scope>
    <source>
        <strain evidence="11 12">GH1-50</strain>
    </source>
</reference>
<evidence type="ECO:0000256" key="6">
    <source>
        <dbReference type="ARBA" id="ARBA00022989"/>
    </source>
</evidence>
<evidence type="ECO:0000256" key="7">
    <source>
        <dbReference type="ARBA" id="ARBA00023136"/>
    </source>
</evidence>
<comment type="pathway">
    <text evidence="9">Protein modification; lipoprotein biosynthesis (N-acyl transfer).</text>
</comment>
<dbReference type="PROSITE" id="PS50263">
    <property type="entry name" value="CN_HYDROLASE"/>
    <property type="match status" value="1"/>
</dbReference>
<dbReference type="GO" id="GO:0016410">
    <property type="term" value="F:N-acyltransferase activity"/>
    <property type="evidence" value="ECO:0007669"/>
    <property type="project" value="UniProtKB-UniRule"/>
</dbReference>
<dbReference type="Proteomes" id="UP000480350">
    <property type="component" value="Unassembled WGS sequence"/>
</dbReference>
<dbReference type="Gene3D" id="3.60.110.10">
    <property type="entry name" value="Carbon-nitrogen hydrolase"/>
    <property type="match status" value="1"/>
</dbReference>
<feature type="transmembrane region" description="Helical" evidence="9">
    <location>
        <begin position="184"/>
        <end position="204"/>
    </location>
</feature>
<evidence type="ECO:0000313" key="12">
    <source>
        <dbReference type="Proteomes" id="UP000480350"/>
    </source>
</evidence>
<comment type="caution">
    <text evidence="11">The sequence shown here is derived from an EMBL/GenBank/DDBJ whole genome shotgun (WGS) entry which is preliminary data.</text>
</comment>
<dbReference type="HAMAP" id="MF_01148">
    <property type="entry name" value="Lnt"/>
    <property type="match status" value="1"/>
</dbReference>
<dbReference type="InterPro" id="IPR003010">
    <property type="entry name" value="C-N_Hydrolase"/>
</dbReference>
<feature type="transmembrane region" description="Helical" evidence="9">
    <location>
        <begin position="83"/>
        <end position="107"/>
    </location>
</feature>
<comment type="function">
    <text evidence="9">Catalyzes the phospholipid dependent N-acylation of the N-terminal cysteine of apolipoprotein, the last step in lipoprotein maturation.</text>
</comment>
<dbReference type="AlphaFoldDB" id="A0A7C9IT05"/>
<dbReference type="EC" id="2.3.1.269" evidence="9"/>
<evidence type="ECO:0000256" key="2">
    <source>
        <dbReference type="ARBA" id="ARBA00010065"/>
    </source>
</evidence>
<evidence type="ECO:0000256" key="1">
    <source>
        <dbReference type="ARBA" id="ARBA00004651"/>
    </source>
</evidence>
<reference evidence="11 12" key="1">
    <citation type="submission" date="2019-12" db="EMBL/GenBank/DDBJ databases">
        <authorList>
            <person name="Lee S.D."/>
        </authorList>
    </citation>
    <scope>NUCLEOTIDE SEQUENCE [LARGE SCALE GENOMIC DNA]</scope>
    <source>
        <strain evidence="11 12">GH1-50</strain>
    </source>
</reference>